<name>A0ABT4UNP2_9BACT</name>
<keyword evidence="7" id="KW-0645">Protease</keyword>
<proteinExistence type="predicted"/>
<dbReference type="RefSeq" id="WP_407032784.1">
    <property type="nucleotide sequence ID" value="NZ_JAQGEF010000030.1"/>
</dbReference>
<evidence type="ECO:0000256" key="2">
    <source>
        <dbReference type="ARBA" id="ARBA00022692"/>
    </source>
</evidence>
<keyword evidence="3 5" id="KW-1133">Transmembrane helix</keyword>
<evidence type="ECO:0000256" key="5">
    <source>
        <dbReference type="SAM" id="Phobius"/>
    </source>
</evidence>
<feature type="transmembrane region" description="Helical" evidence="5">
    <location>
        <begin position="121"/>
        <end position="139"/>
    </location>
</feature>
<feature type="transmembrane region" description="Helical" evidence="5">
    <location>
        <begin position="200"/>
        <end position="220"/>
    </location>
</feature>
<feature type="transmembrane region" description="Helical" evidence="5">
    <location>
        <begin position="21"/>
        <end position="39"/>
    </location>
</feature>
<dbReference type="GO" id="GO:0008233">
    <property type="term" value="F:peptidase activity"/>
    <property type="evidence" value="ECO:0007669"/>
    <property type="project" value="UniProtKB-KW"/>
</dbReference>
<feature type="transmembrane region" description="Helical" evidence="5">
    <location>
        <begin position="145"/>
        <end position="164"/>
    </location>
</feature>
<feature type="domain" description="Peptidase S54 rhomboid" evidence="6">
    <location>
        <begin position="73"/>
        <end position="220"/>
    </location>
</feature>
<organism evidence="7 8">
    <name type="scientific">Polluticaenibacter yanchengensis</name>
    <dbReference type="NCBI Taxonomy" id="3014562"/>
    <lineage>
        <taxon>Bacteria</taxon>
        <taxon>Pseudomonadati</taxon>
        <taxon>Bacteroidota</taxon>
        <taxon>Chitinophagia</taxon>
        <taxon>Chitinophagales</taxon>
        <taxon>Chitinophagaceae</taxon>
        <taxon>Polluticaenibacter</taxon>
    </lineage>
</organism>
<dbReference type="EMBL" id="JAQGEF010000030">
    <property type="protein sequence ID" value="MDA3616456.1"/>
    <property type="molecule type" value="Genomic_DNA"/>
</dbReference>
<evidence type="ECO:0000313" key="8">
    <source>
        <dbReference type="Proteomes" id="UP001210231"/>
    </source>
</evidence>
<dbReference type="SUPFAM" id="SSF144091">
    <property type="entry name" value="Rhomboid-like"/>
    <property type="match status" value="1"/>
</dbReference>
<dbReference type="GO" id="GO:0006508">
    <property type="term" value="P:proteolysis"/>
    <property type="evidence" value="ECO:0007669"/>
    <property type="project" value="UniProtKB-KW"/>
</dbReference>
<dbReference type="EC" id="3.4.21.105" evidence="7"/>
<comment type="subcellular location">
    <subcellularLocation>
        <location evidence="1">Membrane</location>
        <topology evidence="1">Multi-pass membrane protein</topology>
    </subcellularLocation>
</comment>
<dbReference type="InterPro" id="IPR035952">
    <property type="entry name" value="Rhomboid-like_sf"/>
</dbReference>
<keyword evidence="2 5" id="KW-0812">Transmembrane</keyword>
<keyword evidence="8" id="KW-1185">Reference proteome</keyword>
<sequence>MAFLDEKYKTRKYLLGNTDNSLILILSLCLLGFCAVNLIKAAHHLGSYGEFNYYTDVLPKLILDGNLYAIAQKPWTLFTYMFVNDSNGFSAGIMMASNMLWFWLFGYIYQNVAGNEHVFPVFVYGGILGGLMYLVSGALFSHTAIIEMGGGIPVAALAVATLVASPKCKLLSELNGGIPLWFFVVAYFAVSIGVKVGVNNALVAAYIVSGMIGLLYGMFLKTGTDLGSWMGRFYTKAITVFEPKDGVEAKNYTEQNVPAGVIQKLPLNNSKELFIDEIIEKIQLYGKESLTAEEQQHLQKSLS</sequence>
<gene>
    <name evidence="7" type="ORF">O3P16_16715</name>
</gene>
<feature type="transmembrane region" description="Helical" evidence="5">
    <location>
        <begin position="89"/>
        <end position="109"/>
    </location>
</feature>
<dbReference type="Pfam" id="PF01694">
    <property type="entry name" value="Rhomboid"/>
    <property type="match status" value="1"/>
</dbReference>
<keyword evidence="7" id="KW-0378">Hydrolase</keyword>
<dbReference type="InterPro" id="IPR022764">
    <property type="entry name" value="Peptidase_S54_rhomboid_dom"/>
</dbReference>
<evidence type="ECO:0000256" key="3">
    <source>
        <dbReference type="ARBA" id="ARBA00022989"/>
    </source>
</evidence>
<keyword evidence="4 5" id="KW-0472">Membrane</keyword>
<feature type="transmembrane region" description="Helical" evidence="5">
    <location>
        <begin position="176"/>
        <end position="194"/>
    </location>
</feature>
<protein>
    <submittedName>
        <fullName evidence="7">Rhomboid family intramembrane serine protease</fullName>
        <ecNumber evidence="7">3.4.21.105</ecNumber>
    </submittedName>
</protein>
<reference evidence="7 8" key="1">
    <citation type="submission" date="2022-12" db="EMBL/GenBank/DDBJ databases">
        <title>Chitinophagaceae gen. sp. nov., a new member of the family Chitinophagaceae, isolated from soil in a chemical factory.</title>
        <authorList>
            <person name="Ke Z."/>
        </authorList>
    </citation>
    <scope>NUCLEOTIDE SEQUENCE [LARGE SCALE GENOMIC DNA]</scope>
    <source>
        <strain evidence="7 8">LY-5</strain>
    </source>
</reference>
<dbReference type="Proteomes" id="UP001210231">
    <property type="component" value="Unassembled WGS sequence"/>
</dbReference>
<evidence type="ECO:0000259" key="6">
    <source>
        <dbReference type="Pfam" id="PF01694"/>
    </source>
</evidence>
<evidence type="ECO:0000313" key="7">
    <source>
        <dbReference type="EMBL" id="MDA3616456.1"/>
    </source>
</evidence>
<dbReference type="Gene3D" id="1.20.1540.10">
    <property type="entry name" value="Rhomboid-like"/>
    <property type="match status" value="1"/>
</dbReference>
<accession>A0ABT4UNP2</accession>
<comment type="caution">
    <text evidence="7">The sequence shown here is derived from an EMBL/GenBank/DDBJ whole genome shotgun (WGS) entry which is preliminary data.</text>
</comment>
<evidence type="ECO:0000256" key="1">
    <source>
        <dbReference type="ARBA" id="ARBA00004141"/>
    </source>
</evidence>
<evidence type="ECO:0000256" key="4">
    <source>
        <dbReference type="ARBA" id="ARBA00023136"/>
    </source>
</evidence>